<proteinExistence type="inferred from homology"/>
<dbReference type="PANTHER" id="PTHR43002">
    <property type="entry name" value="GLYCOGEN DEBRANCHING ENZYME"/>
    <property type="match status" value="1"/>
</dbReference>
<evidence type="ECO:0000256" key="4">
    <source>
        <dbReference type="ARBA" id="ARBA00023295"/>
    </source>
</evidence>
<dbReference type="GO" id="GO:0004135">
    <property type="term" value="F:amylo-alpha-1,6-glucosidase activity"/>
    <property type="evidence" value="ECO:0007669"/>
    <property type="project" value="InterPro"/>
</dbReference>
<dbReference type="InterPro" id="IPR014756">
    <property type="entry name" value="Ig_E-set"/>
</dbReference>
<evidence type="ECO:0000256" key="3">
    <source>
        <dbReference type="ARBA" id="ARBA00022946"/>
    </source>
</evidence>
<dbReference type="GO" id="GO:0005980">
    <property type="term" value="P:glycogen catabolic process"/>
    <property type="evidence" value="ECO:0007669"/>
    <property type="project" value="InterPro"/>
</dbReference>
<dbReference type="EMBL" id="DSXI01000660">
    <property type="protein sequence ID" value="HGS06254.1"/>
    <property type="molecule type" value="Genomic_DNA"/>
</dbReference>
<feature type="domain" description="Glycosyl hydrolase family 13 catalytic" evidence="5">
    <location>
        <begin position="158"/>
        <end position="565"/>
    </location>
</feature>
<protein>
    <submittedName>
        <fullName evidence="6">Glycogen debranching enzyme GlgX</fullName>
    </submittedName>
</protein>
<reference evidence="6" key="1">
    <citation type="journal article" date="2020" name="mSystems">
        <title>Genome- and Community-Level Interaction Insights into Carbon Utilization and Element Cycling Functions of Hydrothermarchaeota in Hydrothermal Sediment.</title>
        <authorList>
            <person name="Zhou Z."/>
            <person name="Liu Y."/>
            <person name="Xu W."/>
            <person name="Pan J."/>
            <person name="Luo Z.H."/>
            <person name="Li M."/>
        </authorList>
    </citation>
    <scope>NUCLEOTIDE SEQUENCE [LARGE SCALE GENOMIC DNA]</scope>
    <source>
        <strain evidence="6">SpSt-548</strain>
    </source>
</reference>
<dbReference type="SUPFAM" id="SSF81296">
    <property type="entry name" value="E set domains"/>
    <property type="match status" value="1"/>
</dbReference>
<dbReference type="NCBIfam" id="TIGR02100">
    <property type="entry name" value="glgX_debranch"/>
    <property type="match status" value="1"/>
</dbReference>
<name>A0A7V4LDV4_9BACT</name>
<keyword evidence="4" id="KW-0326">Glycosidase</keyword>
<comment type="caution">
    <text evidence="6">The sequence shown here is derived from an EMBL/GenBank/DDBJ whole genome shotgun (WGS) entry which is preliminary data.</text>
</comment>
<dbReference type="InterPro" id="IPR013783">
    <property type="entry name" value="Ig-like_fold"/>
</dbReference>
<accession>A0A7V4LDV4</accession>
<evidence type="ECO:0000313" key="6">
    <source>
        <dbReference type="EMBL" id="HGS06254.1"/>
    </source>
</evidence>
<dbReference type="Gene3D" id="3.20.20.80">
    <property type="entry name" value="Glycosidases"/>
    <property type="match status" value="1"/>
</dbReference>
<dbReference type="SMART" id="SM00642">
    <property type="entry name" value="Aamy"/>
    <property type="match status" value="1"/>
</dbReference>
<keyword evidence="3" id="KW-0809">Transit peptide</keyword>
<dbReference type="CDD" id="cd11326">
    <property type="entry name" value="AmyAc_Glg_debranch"/>
    <property type="match status" value="1"/>
</dbReference>
<dbReference type="CDD" id="cd02856">
    <property type="entry name" value="E_set_GDE_Isoamylase_N"/>
    <property type="match status" value="1"/>
</dbReference>
<dbReference type="AlphaFoldDB" id="A0A7V4LDV4"/>
<dbReference type="SUPFAM" id="SSF51445">
    <property type="entry name" value="(Trans)glycosidases"/>
    <property type="match status" value="1"/>
</dbReference>
<dbReference type="GO" id="GO:0019156">
    <property type="term" value="F:isoamylase activity"/>
    <property type="evidence" value="ECO:0007669"/>
    <property type="project" value="UniProtKB-ARBA"/>
</dbReference>
<dbReference type="InterPro" id="IPR044505">
    <property type="entry name" value="GlgX_Isoamylase_N_E_set"/>
</dbReference>
<evidence type="ECO:0000256" key="2">
    <source>
        <dbReference type="ARBA" id="ARBA00022801"/>
    </source>
</evidence>
<dbReference type="InterPro" id="IPR013780">
    <property type="entry name" value="Glyco_hydro_b"/>
</dbReference>
<evidence type="ECO:0000259" key="5">
    <source>
        <dbReference type="SMART" id="SM00642"/>
    </source>
</evidence>
<dbReference type="SUPFAM" id="SSF51011">
    <property type="entry name" value="Glycosyl hydrolase domain"/>
    <property type="match status" value="1"/>
</dbReference>
<dbReference type="Gene3D" id="2.60.40.1180">
    <property type="entry name" value="Golgi alpha-mannosidase II"/>
    <property type="match status" value="1"/>
</dbReference>
<sequence>MSVAVNPGRSFPLGATVYPEGVNFSVFAKGATGVELLLFRDADSPRPDQVIALNPRLNKTYHYWHVFVPGLKAGQIYGYRAAGPWAPERGARFDAEKVLLDPYGRAVAVPPSYSRDLASQPGENTAAAMKSVVADLGRYDWEGDQPLQRPFAQTIIYELHVGGFTKHPSSGVAKEKRGTFAGLIEKIPYLTDLGVTAVELLPIFQFDAQDSPPGLVNYWGYSPVSFFALHQGYGSRQGPLAVLDEFRDLVKALHRAGIEIFLDVVFNHTAEGNHLGPTLSFRGLANEVYYLLEPDRSLYADYSGCGNTLNANQSVVRRLMVDSLRYWVEEMHVDGFRFDLASILSRDEKGQPLENPPVLWDIESEPVLAGTKLIAEAWDAAGLYQVGRFVGDTWKEWNGKFRDDIRAFLRGDPDTVSSLAHRLLASPDLYEHKKREVEQSINFVTCHDGFTLNDLVSYNHKHNEANGEDNRDGSDYNLSWNCGVEGPTDDPEVESLRNRQVKNFLALTLLSFGTPMLLMGDEVRRSQQGNNNAYCQDNELSWFDWTLVHRHRDVHRFVKELIRLRLHFDKASLEYDLTLTQFLAQAKIDWHGVTLHEPDWGPESHSLAATAVSLTGARVFHFICNAYWEALSFELPDLPDGADGGWRRLLDTALPAPLDICEDTEAVLWEESTYLAQPRSVVFLFANIGQGLKKATRQESKPDERN</sequence>
<comment type="similarity">
    <text evidence="1">Belongs to the glycosyl hydrolase 13 family.</text>
</comment>
<keyword evidence="2" id="KW-0378">Hydrolase</keyword>
<dbReference type="Pfam" id="PF02922">
    <property type="entry name" value="CBM_48"/>
    <property type="match status" value="1"/>
</dbReference>
<organism evidence="6">
    <name type="scientific">Desulfobacca acetoxidans</name>
    <dbReference type="NCBI Taxonomy" id="60893"/>
    <lineage>
        <taxon>Bacteria</taxon>
        <taxon>Pseudomonadati</taxon>
        <taxon>Thermodesulfobacteriota</taxon>
        <taxon>Desulfobaccia</taxon>
        <taxon>Desulfobaccales</taxon>
        <taxon>Desulfobaccaceae</taxon>
        <taxon>Desulfobacca</taxon>
    </lineage>
</organism>
<dbReference type="InterPro" id="IPR048650">
    <property type="entry name" value="ISOA1-3-like_C"/>
</dbReference>
<dbReference type="Gene3D" id="2.60.40.10">
    <property type="entry name" value="Immunoglobulins"/>
    <property type="match status" value="1"/>
</dbReference>
<dbReference type="Pfam" id="PF00128">
    <property type="entry name" value="Alpha-amylase"/>
    <property type="match status" value="1"/>
</dbReference>
<dbReference type="InterPro" id="IPR011837">
    <property type="entry name" value="Glycogen_debranch_GlgX"/>
</dbReference>
<evidence type="ECO:0000256" key="1">
    <source>
        <dbReference type="ARBA" id="ARBA00008061"/>
    </source>
</evidence>
<dbReference type="InterPro" id="IPR017853">
    <property type="entry name" value="GH"/>
</dbReference>
<dbReference type="InterPro" id="IPR006047">
    <property type="entry name" value="GH13_cat_dom"/>
</dbReference>
<dbReference type="InterPro" id="IPR004193">
    <property type="entry name" value="Glyco_hydro_13_N"/>
</dbReference>
<gene>
    <name evidence="6" type="primary">glgX</name>
    <name evidence="6" type="ORF">ENT08_11080</name>
</gene>
<dbReference type="Pfam" id="PF21156">
    <property type="entry name" value="ISOA1-3_C"/>
    <property type="match status" value="1"/>
</dbReference>